<sequence>MVSAVFIRQGVGVVGNVISLCLFLSPIPTFKSIWKKGAVEDFSPYPYIVTVLNCALWVYYGLITPNSLLVISINAAGLFIEFIYVALYILYAEKKQRKNACILSLCEIFSYAALVLSCSLIPNPQSWRGVVIGWLCVFINIGMYAVPCVAIYRVCKTKSLAYMPFWLSLACFLNGLCWLAYSLIGFDKYIFTSNGAGLVLGVIQISVIGYYLFKYPQPRDYILPEWLLSKLSKSQNNKIIDEKASGGRKVELSDMVEISIHS</sequence>
<dbReference type="GO" id="GO:0051119">
    <property type="term" value="F:sugar transmembrane transporter activity"/>
    <property type="evidence" value="ECO:0007669"/>
    <property type="project" value="InterPro"/>
</dbReference>
<keyword evidence="4" id="KW-1003">Cell membrane</keyword>
<feature type="transmembrane region" description="Helical" evidence="11">
    <location>
        <begin position="6"/>
        <end position="24"/>
    </location>
</feature>
<feature type="transmembrane region" description="Helical" evidence="11">
    <location>
        <begin position="129"/>
        <end position="152"/>
    </location>
</feature>
<evidence type="ECO:0000256" key="11">
    <source>
        <dbReference type="RuleBase" id="RU910715"/>
    </source>
</evidence>
<name>A0AAD4XSM2_9MAGN</name>
<evidence type="ECO:0000256" key="4">
    <source>
        <dbReference type="ARBA" id="ARBA00022475"/>
    </source>
</evidence>
<dbReference type="FunFam" id="1.20.1280.290:FF:000002">
    <property type="entry name" value="Bidirectional sugar transporter SWEET"/>
    <property type="match status" value="1"/>
</dbReference>
<evidence type="ECO:0000256" key="6">
    <source>
        <dbReference type="ARBA" id="ARBA00022692"/>
    </source>
</evidence>
<keyword evidence="8 11" id="KW-1133">Transmembrane helix</keyword>
<reference evidence="12" key="1">
    <citation type="submission" date="2022-04" db="EMBL/GenBank/DDBJ databases">
        <title>A functionally conserved STORR gene fusion in Papaver species that diverged 16.8 million years ago.</title>
        <authorList>
            <person name="Catania T."/>
        </authorList>
    </citation>
    <scope>NUCLEOTIDE SEQUENCE</scope>
    <source>
        <strain evidence="12">S-188037</strain>
    </source>
</reference>
<feature type="transmembrane region" description="Helical" evidence="11">
    <location>
        <begin position="190"/>
        <end position="213"/>
    </location>
</feature>
<dbReference type="Proteomes" id="UP001202328">
    <property type="component" value="Unassembled WGS sequence"/>
</dbReference>
<keyword evidence="9 11" id="KW-0472">Membrane</keyword>
<proteinExistence type="inferred from homology"/>
<keyword evidence="7" id="KW-0677">Repeat</keyword>
<evidence type="ECO:0000256" key="1">
    <source>
        <dbReference type="ARBA" id="ARBA00004651"/>
    </source>
</evidence>
<feature type="transmembrane region" description="Helical" evidence="11">
    <location>
        <begin position="45"/>
        <end position="62"/>
    </location>
</feature>
<dbReference type="Gene3D" id="1.20.1280.290">
    <property type="match status" value="2"/>
</dbReference>
<dbReference type="AlphaFoldDB" id="A0AAD4XSM2"/>
<evidence type="ECO:0000256" key="7">
    <source>
        <dbReference type="ARBA" id="ARBA00022737"/>
    </source>
</evidence>
<dbReference type="InterPro" id="IPR047664">
    <property type="entry name" value="SWEET"/>
</dbReference>
<comment type="caution">
    <text evidence="11">Lacks conserved residue(s) required for the propagation of feature annotation.</text>
</comment>
<comment type="function">
    <text evidence="11">Mediates both low-affinity uptake and efflux of sugar across the membrane.</text>
</comment>
<keyword evidence="6 11" id="KW-0812">Transmembrane</keyword>
<evidence type="ECO:0000256" key="8">
    <source>
        <dbReference type="ARBA" id="ARBA00022989"/>
    </source>
</evidence>
<feature type="transmembrane region" description="Helical" evidence="11">
    <location>
        <begin position="164"/>
        <end position="184"/>
    </location>
</feature>
<comment type="caution">
    <text evidence="12">The sequence shown here is derived from an EMBL/GenBank/DDBJ whole genome shotgun (WGS) entry which is preliminary data.</text>
</comment>
<dbReference type="FunFam" id="1.20.1280.290:FF:000001">
    <property type="entry name" value="Bidirectional sugar transporter SWEET"/>
    <property type="match status" value="1"/>
</dbReference>
<evidence type="ECO:0000256" key="9">
    <source>
        <dbReference type="ARBA" id="ARBA00023136"/>
    </source>
</evidence>
<evidence type="ECO:0000256" key="5">
    <source>
        <dbReference type="ARBA" id="ARBA00022597"/>
    </source>
</evidence>
<evidence type="ECO:0000256" key="10">
    <source>
        <dbReference type="ARBA" id="ARBA00037238"/>
    </source>
</evidence>
<dbReference type="PANTHER" id="PTHR10791">
    <property type="entry name" value="RAG1-ACTIVATING PROTEIN 1"/>
    <property type="match status" value="1"/>
</dbReference>
<evidence type="ECO:0000313" key="12">
    <source>
        <dbReference type="EMBL" id="KAI3944023.1"/>
    </source>
</evidence>
<protein>
    <recommendedName>
        <fullName evidence="11">Bidirectional sugar transporter SWEET</fullName>
    </recommendedName>
</protein>
<organism evidence="12 13">
    <name type="scientific">Papaver atlanticum</name>
    <dbReference type="NCBI Taxonomy" id="357466"/>
    <lineage>
        <taxon>Eukaryota</taxon>
        <taxon>Viridiplantae</taxon>
        <taxon>Streptophyta</taxon>
        <taxon>Embryophyta</taxon>
        <taxon>Tracheophyta</taxon>
        <taxon>Spermatophyta</taxon>
        <taxon>Magnoliopsida</taxon>
        <taxon>Ranunculales</taxon>
        <taxon>Papaveraceae</taxon>
        <taxon>Papaveroideae</taxon>
        <taxon>Papaver</taxon>
    </lineage>
</organism>
<dbReference type="EMBL" id="JAJJMB010004080">
    <property type="protein sequence ID" value="KAI3944023.1"/>
    <property type="molecule type" value="Genomic_DNA"/>
</dbReference>
<dbReference type="InterPro" id="IPR004316">
    <property type="entry name" value="SWEET_rpt"/>
</dbReference>
<feature type="transmembrane region" description="Helical" evidence="11">
    <location>
        <begin position="68"/>
        <end position="90"/>
    </location>
</feature>
<comment type="subcellular location">
    <subcellularLocation>
        <location evidence="1">Cell membrane</location>
        <topology evidence="1">Multi-pass membrane protein</topology>
    </subcellularLocation>
</comment>
<accession>A0AAD4XSM2</accession>
<dbReference type="Pfam" id="PF03083">
    <property type="entry name" value="MtN3_slv"/>
    <property type="match status" value="2"/>
</dbReference>
<evidence type="ECO:0000256" key="2">
    <source>
        <dbReference type="ARBA" id="ARBA00007809"/>
    </source>
</evidence>
<dbReference type="GO" id="GO:0005886">
    <property type="term" value="C:plasma membrane"/>
    <property type="evidence" value="ECO:0007669"/>
    <property type="project" value="UniProtKB-SubCell"/>
</dbReference>
<dbReference type="PANTHER" id="PTHR10791:SF30">
    <property type="entry name" value="SUGAR TRANSPORTER SWEET1"/>
    <property type="match status" value="1"/>
</dbReference>
<keyword evidence="13" id="KW-1185">Reference proteome</keyword>
<evidence type="ECO:0000313" key="13">
    <source>
        <dbReference type="Proteomes" id="UP001202328"/>
    </source>
</evidence>
<comment type="similarity">
    <text evidence="2 11">Belongs to the SWEET sugar transporter family.</text>
</comment>
<keyword evidence="5 11" id="KW-0762">Sugar transport</keyword>
<evidence type="ECO:0000256" key="3">
    <source>
        <dbReference type="ARBA" id="ARBA00022448"/>
    </source>
</evidence>
<gene>
    <name evidence="12" type="ORF">MKW98_015175</name>
</gene>
<keyword evidence="3 11" id="KW-0813">Transport</keyword>
<comment type="function">
    <text evidence="10">Mediates both low-affinity uptake and efflux of sugar across the plasma membrane.</text>
</comment>